<dbReference type="GO" id="GO:0006529">
    <property type="term" value="P:asparagine biosynthetic process"/>
    <property type="evidence" value="ECO:0007669"/>
    <property type="project" value="UniProtKB-KW"/>
</dbReference>
<dbReference type="InterPro" id="IPR017932">
    <property type="entry name" value="GATase_2_dom"/>
</dbReference>
<evidence type="ECO:0000256" key="5">
    <source>
        <dbReference type="ARBA" id="ARBA00022840"/>
    </source>
</evidence>
<feature type="binding site" evidence="9">
    <location>
        <begin position="381"/>
        <end position="382"/>
    </location>
    <ligand>
        <name>ATP</name>
        <dbReference type="ChEBI" id="CHEBI:30616"/>
    </ligand>
</feature>
<evidence type="ECO:0000256" key="8">
    <source>
        <dbReference type="PIRSR" id="PIRSR001589-1"/>
    </source>
</evidence>
<dbReference type="EMBL" id="RWYU02000007">
    <property type="protein sequence ID" value="RYJ61141.1"/>
    <property type="molecule type" value="Genomic_DNA"/>
</dbReference>
<dbReference type="InterPro" id="IPR006426">
    <property type="entry name" value="Asn_synth_AEB"/>
</dbReference>
<evidence type="ECO:0000256" key="10">
    <source>
        <dbReference type="PIRSR" id="PIRSR001589-3"/>
    </source>
</evidence>
<dbReference type="InterPro" id="IPR001962">
    <property type="entry name" value="Asn_synthase"/>
</dbReference>
<dbReference type="InterPro" id="IPR033738">
    <property type="entry name" value="AsnB_N"/>
</dbReference>
<keyword evidence="5 9" id="KW-0067">ATP-binding</keyword>
<dbReference type="RefSeq" id="WP_126190231.1">
    <property type="nucleotide sequence ID" value="NZ_RWYU02000007.1"/>
</dbReference>
<dbReference type="CDD" id="cd01991">
    <property type="entry name" value="Asn_synthase_B_C"/>
    <property type="match status" value="1"/>
</dbReference>
<comment type="pathway">
    <text evidence="1">Amino-acid biosynthesis; L-asparagine biosynthesis; L-asparagine from L-aspartate (L-Gln route): step 1/1.</text>
</comment>
<evidence type="ECO:0000313" key="13">
    <source>
        <dbReference type="Proteomes" id="UP000282800"/>
    </source>
</evidence>
<keyword evidence="12" id="KW-0436">Ligase</keyword>
<dbReference type="Pfam" id="PF13537">
    <property type="entry name" value="GATase_7"/>
    <property type="match status" value="1"/>
</dbReference>
<keyword evidence="8" id="KW-0061">Asparagine biosynthesis</keyword>
<evidence type="ECO:0000256" key="1">
    <source>
        <dbReference type="ARBA" id="ARBA00005187"/>
    </source>
</evidence>
<dbReference type="GO" id="GO:0004066">
    <property type="term" value="F:asparagine synthase (glutamine-hydrolyzing) activity"/>
    <property type="evidence" value="ECO:0007669"/>
    <property type="project" value="UniProtKB-EC"/>
</dbReference>
<dbReference type="SUPFAM" id="SSF56235">
    <property type="entry name" value="N-terminal nucleophile aminohydrolases (Ntn hydrolases)"/>
    <property type="match status" value="1"/>
</dbReference>
<evidence type="ECO:0000313" key="12">
    <source>
        <dbReference type="EMBL" id="RYJ61141.1"/>
    </source>
</evidence>
<keyword evidence="8" id="KW-0028">Amino-acid biosynthesis</keyword>
<feature type="binding site" evidence="9">
    <location>
        <position position="263"/>
    </location>
    <ligand>
        <name>ATP</name>
        <dbReference type="ChEBI" id="CHEBI:30616"/>
    </ligand>
</feature>
<evidence type="ECO:0000256" key="4">
    <source>
        <dbReference type="ARBA" id="ARBA00022741"/>
    </source>
</evidence>
<dbReference type="InterPro" id="IPR029055">
    <property type="entry name" value="Ntn_hydrolases_N"/>
</dbReference>
<dbReference type="GO" id="GO:0005829">
    <property type="term" value="C:cytosol"/>
    <property type="evidence" value="ECO:0007669"/>
    <property type="project" value="TreeGrafter"/>
</dbReference>
<dbReference type="PANTHER" id="PTHR43284:SF1">
    <property type="entry name" value="ASPARAGINE SYNTHETASE"/>
    <property type="match status" value="1"/>
</dbReference>
<feature type="binding site" evidence="9">
    <location>
        <position position="104"/>
    </location>
    <ligand>
        <name>L-glutamine</name>
        <dbReference type="ChEBI" id="CHEBI:58359"/>
    </ligand>
</feature>
<dbReference type="Pfam" id="PF00733">
    <property type="entry name" value="Asn_synthase"/>
    <property type="match status" value="1"/>
</dbReference>
<dbReference type="SUPFAM" id="SSF52402">
    <property type="entry name" value="Adenine nucleotide alpha hydrolases-like"/>
    <property type="match status" value="1"/>
</dbReference>
<gene>
    <name evidence="12" type="primary">asnB</name>
    <name evidence="12" type="ORF">EJA06_017840</name>
</gene>
<comment type="catalytic activity">
    <reaction evidence="7">
        <text>L-aspartate + L-glutamine + ATP + H2O = L-asparagine + L-glutamate + AMP + diphosphate + H(+)</text>
        <dbReference type="Rhea" id="RHEA:12228"/>
        <dbReference type="ChEBI" id="CHEBI:15377"/>
        <dbReference type="ChEBI" id="CHEBI:15378"/>
        <dbReference type="ChEBI" id="CHEBI:29985"/>
        <dbReference type="ChEBI" id="CHEBI:29991"/>
        <dbReference type="ChEBI" id="CHEBI:30616"/>
        <dbReference type="ChEBI" id="CHEBI:33019"/>
        <dbReference type="ChEBI" id="CHEBI:58048"/>
        <dbReference type="ChEBI" id="CHEBI:58359"/>
        <dbReference type="ChEBI" id="CHEBI:456215"/>
        <dbReference type="EC" id="6.3.5.4"/>
    </reaction>
</comment>
<feature type="site" description="Important for beta-aspartyl-AMP intermediate formation" evidence="10">
    <location>
        <position position="383"/>
    </location>
</feature>
<dbReference type="Gene3D" id="3.60.20.10">
    <property type="entry name" value="Glutamine Phosphoribosylpyrophosphate, subunit 1, domain 1"/>
    <property type="match status" value="1"/>
</dbReference>
<dbReference type="InterPro" id="IPR014729">
    <property type="entry name" value="Rossmann-like_a/b/a_fold"/>
</dbReference>
<feature type="domain" description="Glutamine amidotransferase type-2" evidence="11">
    <location>
        <begin position="2"/>
        <end position="216"/>
    </location>
</feature>
<dbReference type="EC" id="6.3.5.4" evidence="3"/>
<feature type="binding site" evidence="9">
    <location>
        <position position="294"/>
    </location>
    <ligand>
        <name>ATP</name>
        <dbReference type="ChEBI" id="CHEBI:30616"/>
    </ligand>
</feature>
<dbReference type="OrthoDB" id="9763290at2"/>
<evidence type="ECO:0000256" key="2">
    <source>
        <dbReference type="ARBA" id="ARBA00005752"/>
    </source>
</evidence>
<dbReference type="PROSITE" id="PS51278">
    <property type="entry name" value="GATASE_TYPE_2"/>
    <property type="match status" value="1"/>
</dbReference>
<keyword evidence="4 9" id="KW-0547">Nucleotide-binding</keyword>
<evidence type="ECO:0000256" key="9">
    <source>
        <dbReference type="PIRSR" id="PIRSR001589-2"/>
    </source>
</evidence>
<dbReference type="Gene3D" id="3.40.50.620">
    <property type="entry name" value="HUPs"/>
    <property type="match status" value="1"/>
</dbReference>
<reference evidence="12 13" key="1">
    <citation type="submission" date="2019-01" db="EMBL/GenBank/DDBJ databases">
        <title>High-quality draft genome of. Pseudomonas songnenensis str. L103, a full-fledged denitrifier isolated from 100 meters deep aquifer in a heavily nitrogen fertilized agricultural area.</title>
        <authorList>
            <person name="Liu M."/>
            <person name="Liu B."/>
        </authorList>
    </citation>
    <scope>NUCLEOTIDE SEQUENCE [LARGE SCALE GENOMIC DNA]</scope>
    <source>
        <strain evidence="12 13">L103</strain>
    </source>
</reference>
<evidence type="ECO:0000256" key="7">
    <source>
        <dbReference type="ARBA" id="ARBA00048741"/>
    </source>
</evidence>
<comment type="similarity">
    <text evidence="2">Belongs to the asparagine synthetase family.</text>
</comment>
<comment type="caution">
    <text evidence="12">The sequence shown here is derived from an EMBL/GenBank/DDBJ whole genome shotgun (WGS) entry which is preliminary data.</text>
</comment>
<evidence type="ECO:0000256" key="3">
    <source>
        <dbReference type="ARBA" id="ARBA00012737"/>
    </source>
</evidence>
<dbReference type="NCBIfam" id="TIGR01536">
    <property type="entry name" value="asn_synth_AEB"/>
    <property type="match status" value="1"/>
</dbReference>
<dbReference type="PANTHER" id="PTHR43284">
    <property type="entry name" value="ASPARAGINE SYNTHETASE (GLUTAMINE-HYDROLYZING)"/>
    <property type="match status" value="1"/>
</dbReference>
<dbReference type="Proteomes" id="UP000282800">
    <property type="component" value="Unassembled WGS sequence"/>
</dbReference>
<dbReference type="PIRSF" id="PIRSF001589">
    <property type="entry name" value="Asn_synthetase_glu-h"/>
    <property type="match status" value="1"/>
</dbReference>
<evidence type="ECO:0000256" key="6">
    <source>
        <dbReference type="ARBA" id="ARBA00022962"/>
    </source>
</evidence>
<name>A0A482U3B0_9PSED</name>
<dbReference type="CDD" id="cd00712">
    <property type="entry name" value="AsnB"/>
    <property type="match status" value="1"/>
</dbReference>
<sequence>MCGIVGWLSYSQDMQAQRNTLKRMTETMANRGPDAEGIWITGPIGFGHRRLSIIDLEGGRQPMLARRDDGLEAAAITYSGEAYNFRELRAELKGRGHRFESLSDTEVVLRAYLEWGEGFVERLNGMYAFAVWDLTTQELLLVRDRMGVKPLYYYETVDGVVFGSEPKALLANPLVPRTVRADGLREILEMVKTPGHAVYDGMREVLPGEVVRINRQGLTRHRYWRLEAREHGHTLDQTVRHTRDLLEDIVQRQVVSDVPLCSLLSGGLDSSIITALASRKLLAEGKENIHSFSVDFLDHGSSFASDAVRGTPDAPFVRDLVERIHCSHHEIVLDSRELADPALRHRLIEALDLPPAFWGDMWPSLYRLFQEVRQHSTVALSGESADEVFGGYRWFHDPAAIQAQTFPWLVSVTGKYFDGKTLFDPALLHQLDLPGFVQDSYSQALSETPVLPSEEQTDRRMRQMSYVNLTRFVQTLLDRKDRMSMAVGLEVRVPFCDHRLVEYAFNIPWEMKTFDGREKSILRAATRDLLPESISDRVKSPYPSTQDPAYEQALRTSLTQIMADKDAPVRALLDASQVKRTLERPVGDTSPMYDRMGMELAVGLNTWLTEQDVSLDL</sequence>
<dbReference type="InterPro" id="IPR051786">
    <property type="entry name" value="ASN_synthetase/amidase"/>
</dbReference>
<dbReference type="AlphaFoldDB" id="A0A482U3B0"/>
<protein>
    <recommendedName>
        <fullName evidence="3">asparagine synthase (glutamine-hydrolyzing)</fullName>
        <ecNumber evidence="3">6.3.5.4</ecNumber>
    </recommendedName>
</protein>
<accession>A0A482U3B0</accession>
<keyword evidence="6 8" id="KW-0315">Glutamine amidotransferase</keyword>
<evidence type="ECO:0000259" key="11">
    <source>
        <dbReference type="PROSITE" id="PS51278"/>
    </source>
</evidence>
<dbReference type="GO" id="GO:0005524">
    <property type="term" value="F:ATP binding"/>
    <property type="evidence" value="ECO:0007669"/>
    <property type="project" value="UniProtKB-KW"/>
</dbReference>
<organism evidence="12 13">
    <name type="scientific">Pseudomonas songnenensis</name>
    <dbReference type="NCBI Taxonomy" id="1176259"/>
    <lineage>
        <taxon>Bacteria</taxon>
        <taxon>Pseudomonadati</taxon>
        <taxon>Pseudomonadota</taxon>
        <taxon>Gammaproteobacteria</taxon>
        <taxon>Pseudomonadales</taxon>
        <taxon>Pseudomonadaceae</taxon>
        <taxon>Pseudomonas</taxon>
    </lineage>
</organism>
<proteinExistence type="inferred from homology"/>
<feature type="active site" description="For GATase activity" evidence="8">
    <location>
        <position position="2"/>
    </location>
</feature>